<evidence type="ECO:0000313" key="2">
    <source>
        <dbReference type="EMBL" id="TMP33918.1"/>
    </source>
</evidence>
<dbReference type="EMBL" id="PNCJ01000034">
    <property type="protein sequence ID" value="TMP33918.1"/>
    <property type="molecule type" value="Genomic_DNA"/>
</dbReference>
<dbReference type="OrthoDB" id="6314527at2"/>
<accession>A0A5S3WVB7</accession>
<organism evidence="2 3">
    <name type="scientific">Pseudoalteromonas rubra</name>
    <dbReference type="NCBI Taxonomy" id="43658"/>
    <lineage>
        <taxon>Bacteria</taxon>
        <taxon>Pseudomonadati</taxon>
        <taxon>Pseudomonadota</taxon>
        <taxon>Gammaproteobacteria</taxon>
        <taxon>Alteromonadales</taxon>
        <taxon>Pseudoalteromonadaceae</taxon>
        <taxon>Pseudoalteromonas</taxon>
    </lineage>
</organism>
<protein>
    <submittedName>
        <fullName evidence="2">Uncharacterized protein</fullName>
    </submittedName>
</protein>
<proteinExistence type="predicted"/>
<sequence>MKFFIKSLNNKSKMTQPERVSGLSEESARLVAGGTGGGDGSQPRARGFSPESAQLFVGG</sequence>
<dbReference type="Proteomes" id="UP000306719">
    <property type="component" value="Unassembled WGS sequence"/>
</dbReference>
<reference evidence="2 3" key="1">
    <citation type="submission" date="2018-01" db="EMBL/GenBank/DDBJ databases">
        <authorList>
            <person name="Paulsen S."/>
            <person name="Gram L.K."/>
        </authorList>
    </citation>
    <scope>NUCLEOTIDE SEQUENCE [LARGE SCALE GENOMIC DNA]</scope>
    <source>
        <strain evidence="2 3">S2599</strain>
    </source>
</reference>
<name>A0A5S3WVB7_9GAMM</name>
<gene>
    <name evidence="2" type="ORF">CWB98_19225</name>
</gene>
<dbReference type="RefSeq" id="WP_138546272.1">
    <property type="nucleotide sequence ID" value="NZ_PNCJ01000034.1"/>
</dbReference>
<reference evidence="3" key="2">
    <citation type="submission" date="2019-06" db="EMBL/GenBank/DDBJ databases">
        <title>Co-occurence of chitin degradation, pigmentation and bioactivity in marine Pseudoalteromonas.</title>
        <authorList>
            <person name="Sonnenschein E.C."/>
            <person name="Bech P.K."/>
        </authorList>
    </citation>
    <scope>NUCLEOTIDE SEQUENCE [LARGE SCALE GENOMIC DNA]</scope>
    <source>
        <strain evidence="3">S2599</strain>
    </source>
</reference>
<comment type="caution">
    <text evidence="2">The sequence shown here is derived from an EMBL/GenBank/DDBJ whole genome shotgun (WGS) entry which is preliminary data.</text>
</comment>
<feature type="region of interest" description="Disordered" evidence="1">
    <location>
        <begin position="1"/>
        <end position="59"/>
    </location>
</feature>
<evidence type="ECO:0000313" key="3">
    <source>
        <dbReference type="Proteomes" id="UP000306719"/>
    </source>
</evidence>
<evidence type="ECO:0000256" key="1">
    <source>
        <dbReference type="SAM" id="MobiDB-lite"/>
    </source>
</evidence>
<dbReference type="AlphaFoldDB" id="A0A5S3WVB7"/>